<dbReference type="EMBL" id="JJQA01000061">
    <property type="protein sequence ID" value="KKH17338.1"/>
    <property type="molecule type" value="Genomic_DNA"/>
</dbReference>
<dbReference type="AlphaFoldDB" id="A0A0F8KTV5"/>
<reference evidence="4 5" key="1">
    <citation type="journal article" date="2015" name="ISME J.">
        <title>Genomic and phenotypic differentiation among Methanosarcina mazei populations from Columbia River sediment.</title>
        <authorList>
            <person name="Youngblut N.D."/>
            <person name="Wirth J.S."/>
            <person name="Henriksen J.R."/>
            <person name="Smith M."/>
            <person name="Simon H."/>
            <person name="Metcalf W.W."/>
            <person name="Whitaker R.J."/>
        </authorList>
    </citation>
    <scope>NUCLEOTIDE SEQUENCE [LARGE SCALE GENOMIC DNA]</scope>
    <source>
        <strain evidence="3 5">1.F.A.1A.3</strain>
        <strain evidence="1 6">1.F.A.1B.3</strain>
        <strain evidence="2 4">1.F.A.1B.4</strain>
    </source>
</reference>
<dbReference type="EMBL" id="JJQB01000137">
    <property type="protein sequence ID" value="KKH15821.1"/>
    <property type="molecule type" value="Genomic_DNA"/>
</dbReference>
<accession>A0A0F8KTV5</accession>
<proteinExistence type="predicted"/>
<dbReference type="Proteomes" id="UP000034733">
    <property type="component" value="Unassembled WGS sequence"/>
</dbReference>
<dbReference type="Proteomes" id="UP000034064">
    <property type="component" value="Unassembled WGS sequence"/>
</dbReference>
<name>A0A0F8KTV5_METMZ</name>
<gene>
    <name evidence="3" type="ORF">DU44_12715</name>
    <name evidence="1" type="ORF">DU48_11900</name>
    <name evidence="2" type="ORF">DU65_12970</name>
</gene>
<evidence type="ECO:0000313" key="4">
    <source>
        <dbReference type="Proteomes" id="UP000033987"/>
    </source>
</evidence>
<organism evidence="2 4">
    <name type="scientific">Methanosarcina mazei</name>
    <name type="common">Methanosarcina frisia</name>
    <dbReference type="NCBI Taxonomy" id="2209"/>
    <lineage>
        <taxon>Archaea</taxon>
        <taxon>Methanobacteriati</taxon>
        <taxon>Methanobacteriota</taxon>
        <taxon>Stenosarchaea group</taxon>
        <taxon>Methanomicrobia</taxon>
        <taxon>Methanosarcinales</taxon>
        <taxon>Methanosarcinaceae</taxon>
        <taxon>Methanosarcina</taxon>
    </lineage>
</organism>
<comment type="caution">
    <text evidence="2">The sequence shown here is derived from an EMBL/GenBank/DDBJ whole genome shotgun (WGS) entry which is preliminary data.</text>
</comment>
<dbReference type="Proteomes" id="UP000033987">
    <property type="component" value="Unassembled WGS sequence"/>
</dbReference>
<evidence type="ECO:0000313" key="5">
    <source>
        <dbReference type="Proteomes" id="UP000034064"/>
    </source>
</evidence>
<evidence type="ECO:0000313" key="2">
    <source>
        <dbReference type="EMBL" id="KKH17137.1"/>
    </source>
</evidence>
<dbReference type="EMBL" id="JJQC01000147">
    <property type="protein sequence ID" value="KKH17137.1"/>
    <property type="molecule type" value="Genomic_DNA"/>
</dbReference>
<sequence>MEYEGGLLELMYGYEKIPLDQAIEYIRNWNPNTQTVCELRVPFWNASQKAHDYFMSTQSSEYKAVCDEISKYRRYASNTKVGNLNKRLYRDRNIINVNHIIATDYKGYCLLQCGITEEVRTERILFRLYSLKEVEKRLNARKNSQFE</sequence>
<evidence type="ECO:0000313" key="1">
    <source>
        <dbReference type="EMBL" id="KKH15821.1"/>
    </source>
</evidence>
<protein>
    <submittedName>
        <fullName evidence="2">Uncharacterized protein</fullName>
    </submittedName>
</protein>
<evidence type="ECO:0000313" key="6">
    <source>
        <dbReference type="Proteomes" id="UP000034733"/>
    </source>
</evidence>
<dbReference type="PATRIC" id="fig|2209.48.peg.2737"/>
<dbReference type="RefSeq" id="WP_048044869.1">
    <property type="nucleotide sequence ID" value="NZ_JJQA01000061.1"/>
</dbReference>
<evidence type="ECO:0000313" key="3">
    <source>
        <dbReference type="EMBL" id="KKH17338.1"/>
    </source>
</evidence>